<evidence type="ECO:0000256" key="1">
    <source>
        <dbReference type="SAM" id="Phobius"/>
    </source>
</evidence>
<feature type="transmembrane region" description="Helical" evidence="1">
    <location>
        <begin position="23"/>
        <end position="47"/>
    </location>
</feature>
<dbReference type="RefSeq" id="WP_367991978.1">
    <property type="nucleotide sequence ID" value="NZ_JBFPJR010000006.1"/>
</dbReference>
<accession>A0ABV3SYC9</accession>
<protein>
    <submittedName>
        <fullName evidence="2">Uncharacterized protein</fullName>
    </submittedName>
</protein>
<keyword evidence="3" id="KW-1185">Reference proteome</keyword>
<feature type="transmembrane region" description="Helical" evidence="1">
    <location>
        <begin position="54"/>
        <end position="73"/>
    </location>
</feature>
<reference evidence="2 3" key="1">
    <citation type="submission" date="2024-07" db="EMBL/GenBank/DDBJ databases">
        <authorList>
            <person name="Lee S."/>
            <person name="Kang M."/>
        </authorList>
    </citation>
    <scope>NUCLEOTIDE SEQUENCE [LARGE SCALE GENOMIC DNA]</scope>
    <source>
        <strain evidence="2 3">DS6</strain>
    </source>
</reference>
<comment type="caution">
    <text evidence="2">The sequence shown here is derived from an EMBL/GenBank/DDBJ whole genome shotgun (WGS) entry which is preliminary data.</text>
</comment>
<keyword evidence="1" id="KW-0472">Membrane</keyword>
<dbReference type="Proteomes" id="UP001556631">
    <property type="component" value="Unassembled WGS sequence"/>
</dbReference>
<keyword evidence="1" id="KW-1133">Transmembrane helix</keyword>
<dbReference type="EMBL" id="JBFPJR010000006">
    <property type="protein sequence ID" value="MEX0427008.1"/>
    <property type="molecule type" value="Genomic_DNA"/>
</dbReference>
<name>A0ABV3SYC9_9ACTN</name>
<keyword evidence="1" id="KW-0812">Transmembrane</keyword>
<organism evidence="2 3">
    <name type="scientific">Nocardioides eburneus</name>
    <dbReference type="NCBI Taxonomy" id="3231482"/>
    <lineage>
        <taxon>Bacteria</taxon>
        <taxon>Bacillati</taxon>
        <taxon>Actinomycetota</taxon>
        <taxon>Actinomycetes</taxon>
        <taxon>Propionibacteriales</taxon>
        <taxon>Nocardioidaceae</taxon>
        <taxon>Nocardioides</taxon>
    </lineage>
</organism>
<proteinExistence type="predicted"/>
<sequence>MALLLYAGCRWLDGRDGSHSPGLWWNLGHAAFLITWLSFAVLTVLMTRQLRGGLALYPAVAVASLVGIAAFVWVTVTDIFQSLPELPDPLRNVGPLLFLIGFCVLLGGTARQQRINPWLLFPALTLAAIAAVAASLALLPLTALLFLAALAPCRSKAAPLAVK</sequence>
<gene>
    <name evidence="2" type="ORF">AB3X52_05190</name>
</gene>
<feature type="transmembrane region" description="Helical" evidence="1">
    <location>
        <begin position="118"/>
        <end position="151"/>
    </location>
</feature>
<feature type="transmembrane region" description="Helical" evidence="1">
    <location>
        <begin position="93"/>
        <end position="111"/>
    </location>
</feature>
<evidence type="ECO:0000313" key="2">
    <source>
        <dbReference type="EMBL" id="MEX0427008.1"/>
    </source>
</evidence>
<evidence type="ECO:0000313" key="3">
    <source>
        <dbReference type="Proteomes" id="UP001556631"/>
    </source>
</evidence>